<gene>
    <name evidence="2" type="ORF">F4W18_06500</name>
</gene>
<keyword evidence="1" id="KW-0732">Signal</keyword>
<dbReference type="RefSeq" id="WP_086715661.1">
    <property type="nucleotide sequence ID" value="NZ_AP025492.1"/>
</dbReference>
<dbReference type="AlphaFoldDB" id="A0A5M9P0R2"/>
<dbReference type="Proteomes" id="UP000322521">
    <property type="component" value="Unassembled WGS sequence"/>
</dbReference>
<comment type="caution">
    <text evidence="2">The sequence shown here is derived from an EMBL/GenBank/DDBJ whole genome shotgun (WGS) entry which is preliminary data.</text>
</comment>
<feature type="signal peptide" evidence="1">
    <location>
        <begin position="1"/>
        <end position="19"/>
    </location>
</feature>
<dbReference type="OrthoDB" id="5830105at2"/>
<dbReference type="EMBL" id="VXJS01000003">
    <property type="protein sequence ID" value="KAA8678388.1"/>
    <property type="molecule type" value="Genomic_DNA"/>
</dbReference>
<evidence type="ECO:0000313" key="3">
    <source>
        <dbReference type="Proteomes" id="UP000322521"/>
    </source>
</evidence>
<keyword evidence="3" id="KW-1185">Reference proteome</keyword>
<evidence type="ECO:0000256" key="1">
    <source>
        <dbReference type="SAM" id="SignalP"/>
    </source>
</evidence>
<name>A0A5M9P0R2_9VIBR</name>
<accession>A0A5M9P0R2</accession>
<evidence type="ECO:0000313" key="2">
    <source>
        <dbReference type="EMBL" id="KAA8678388.1"/>
    </source>
</evidence>
<reference evidence="2 3" key="1">
    <citation type="submission" date="2019-09" db="EMBL/GenBank/DDBJ databases">
        <title>Draft genome sequence of various Type strains from the CCUG.</title>
        <authorList>
            <person name="Pineiro-Iglesias B."/>
            <person name="Tunovic T."/>
            <person name="Unosson C."/>
            <person name="Inganas E."/>
            <person name="Ohlen M."/>
            <person name="Cardew S."/>
            <person name="Jensie-Markopoulos S."/>
            <person name="Salva-Serra F."/>
            <person name="Jaen-Luchoro D."/>
            <person name="Karlsson R."/>
            <person name="Svensson-Stadler L."/>
            <person name="Chun J."/>
            <person name="Moore E."/>
        </authorList>
    </citation>
    <scope>NUCLEOTIDE SEQUENCE [LARGE SCALE GENOMIC DNA]</scope>
    <source>
        <strain evidence="2 3">CCUG 56969T</strain>
    </source>
</reference>
<feature type="chain" id="PRO_5024403460" evidence="1">
    <location>
        <begin position="20"/>
        <end position="304"/>
    </location>
</feature>
<protein>
    <submittedName>
        <fullName evidence="2">Uncharacterized protein</fullName>
    </submittedName>
</protein>
<proteinExistence type="predicted"/>
<sequence>MNLKTLTSLILLLPATSFAQGDAILDVAGEIQINGQTVINNQGQFVGGEVFKKSDYYMLGEYHYHSKEFDTVKDSVVVAEPGHWSEKITTVSTQIRTEQEGEIKNPHYDPDFYEQPRTPEEEALCNINQCWNEYIWSDKLVENTYVNTTISTWENTESDGISNMHGTWHNRETKNGNVTWENSSENHYKAEYVELVSNYNDNYRLGTSSPGYLNKYTSIGGDRTDGEVWFYGNDFSYTNTINSITLNGIDYENCLSDSDGEEIVCKNIGMIHHEAYGTLVKHTGPEAINMMNGTKPFKSLNRTK</sequence>
<organism evidence="2 3">
    <name type="scientific">Vibrio gigantis</name>
    <dbReference type="NCBI Taxonomy" id="296199"/>
    <lineage>
        <taxon>Bacteria</taxon>
        <taxon>Pseudomonadati</taxon>
        <taxon>Pseudomonadota</taxon>
        <taxon>Gammaproteobacteria</taxon>
        <taxon>Vibrionales</taxon>
        <taxon>Vibrionaceae</taxon>
        <taxon>Vibrio</taxon>
    </lineage>
</organism>